<protein>
    <submittedName>
        <fullName evidence="1">MFS transporter, DHA1 family, multidrug resistance protein</fullName>
    </submittedName>
</protein>
<dbReference type="EMBL" id="FORT01000024">
    <property type="protein sequence ID" value="SFK93024.1"/>
    <property type="molecule type" value="Genomic_DNA"/>
</dbReference>
<gene>
    <name evidence="1" type="ORF">SAMN05518846_12462</name>
</gene>
<dbReference type="STRING" id="1884381.SAMN05518846_12462"/>
<evidence type="ECO:0000313" key="1">
    <source>
        <dbReference type="EMBL" id="SFK93024.1"/>
    </source>
</evidence>
<accession>A0A1I4DHF2</accession>
<dbReference type="Proteomes" id="UP000198915">
    <property type="component" value="Unassembled WGS sequence"/>
</dbReference>
<evidence type="ECO:0000313" key="2">
    <source>
        <dbReference type="Proteomes" id="UP000198915"/>
    </source>
</evidence>
<proteinExistence type="predicted"/>
<keyword evidence="2" id="KW-1185">Reference proteome</keyword>
<name>A0A1I4DHF2_9BACL</name>
<reference evidence="2" key="1">
    <citation type="submission" date="2016-10" db="EMBL/GenBank/DDBJ databases">
        <authorList>
            <person name="Varghese N."/>
            <person name="Submissions S."/>
        </authorList>
    </citation>
    <scope>NUCLEOTIDE SEQUENCE [LARGE SCALE GENOMIC DNA]</scope>
    <source>
        <strain evidence="2">OK042</strain>
    </source>
</reference>
<sequence>MSFSWKRNLVVLWIGVFFCSTAYSLSIPFLPLFMYNTLGVREHLEAWSGVSFECWKVF</sequence>
<dbReference type="AlphaFoldDB" id="A0A1I4DHF2"/>
<organism evidence="1 2">
    <name type="scientific">Brevibacillus centrosporus</name>
    <dbReference type="NCBI Taxonomy" id="54910"/>
    <lineage>
        <taxon>Bacteria</taxon>
        <taxon>Bacillati</taxon>
        <taxon>Bacillota</taxon>
        <taxon>Bacilli</taxon>
        <taxon>Bacillales</taxon>
        <taxon>Paenibacillaceae</taxon>
        <taxon>Brevibacillus</taxon>
    </lineage>
</organism>